<keyword evidence="4" id="KW-1185">Reference proteome</keyword>
<evidence type="ECO:0000256" key="2">
    <source>
        <dbReference type="SAM" id="MobiDB-lite"/>
    </source>
</evidence>
<dbReference type="RefSeq" id="XP_026679252.1">
    <property type="nucleotide sequence ID" value="XM_026823451.1"/>
</dbReference>
<feature type="compositionally biased region" description="Polar residues" evidence="2">
    <location>
        <begin position="166"/>
        <end position="180"/>
    </location>
</feature>
<keyword evidence="1" id="KW-0175">Coiled coil</keyword>
<dbReference type="InterPro" id="IPR000253">
    <property type="entry name" value="FHA_dom"/>
</dbReference>
<dbReference type="KEGG" id="dci:103508994"/>
<evidence type="ECO:0000256" key="1">
    <source>
        <dbReference type="SAM" id="Coils"/>
    </source>
</evidence>
<dbReference type="PANTHER" id="PTHR23106">
    <property type="entry name" value="ANGIOGENIC FACTOR WITH G PATCH AND FHA DOMAINS 1"/>
    <property type="match status" value="1"/>
</dbReference>
<feature type="compositionally biased region" description="Acidic residues" evidence="2">
    <location>
        <begin position="255"/>
        <end position="285"/>
    </location>
</feature>
<dbReference type="AlphaFoldDB" id="A0A3Q0ISK3"/>
<dbReference type="Gene3D" id="2.60.200.20">
    <property type="match status" value="1"/>
</dbReference>
<feature type="compositionally biased region" description="Polar residues" evidence="2">
    <location>
        <begin position="243"/>
        <end position="252"/>
    </location>
</feature>
<dbReference type="STRING" id="121845.A0A3Q0ISK3"/>
<evidence type="ECO:0000313" key="5">
    <source>
        <dbReference type="RefSeq" id="XP_026679252.1"/>
    </source>
</evidence>
<dbReference type="SUPFAM" id="SSF49879">
    <property type="entry name" value="SMAD/FHA domain"/>
    <property type="match status" value="1"/>
</dbReference>
<evidence type="ECO:0000259" key="3">
    <source>
        <dbReference type="PROSITE" id="PS50006"/>
    </source>
</evidence>
<reference evidence="5" key="1">
    <citation type="submission" date="2025-08" db="UniProtKB">
        <authorList>
            <consortium name="RefSeq"/>
        </authorList>
    </citation>
    <scope>IDENTIFICATION</scope>
</reference>
<evidence type="ECO:0000313" key="4">
    <source>
        <dbReference type="Proteomes" id="UP000079169"/>
    </source>
</evidence>
<dbReference type="SMART" id="SM00240">
    <property type="entry name" value="FHA"/>
    <property type="match status" value="1"/>
</dbReference>
<dbReference type="Proteomes" id="UP000079169">
    <property type="component" value="Unplaced"/>
</dbReference>
<dbReference type="PROSITE" id="PS50006">
    <property type="entry name" value="FHA_DOMAIN"/>
    <property type="match status" value="1"/>
</dbReference>
<dbReference type="PaxDb" id="121845-A0A3Q0ISK3"/>
<proteinExistence type="predicted"/>
<accession>A0A3Q0ISK3</accession>
<feature type="domain" description="FHA" evidence="3">
    <location>
        <begin position="379"/>
        <end position="437"/>
    </location>
</feature>
<gene>
    <name evidence="5" type="primary">LOC103508994</name>
</gene>
<dbReference type="Pfam" id="PF00498">
    <property type="entry name" value="FHA"/>
    <property type="match status" value="1"/>
</dbReference>
<dbReference type="CDD" id="cd22686">
    <property type="entry name" value="FHA_AGGF1"/>
    <property type="match status" value="1"/>
</dbReference>
<dbReference type="InterPro" id="IPR041591">
    <property type="entry name" value="OCRE"/>
</dbReference>
<sequence>MEPNQVIENDSEKSEKTSTSVEDDIMKLFENELKDYRQVFEFIRKLQELVERQRKLLHKYHERFKQIKKEVQHVAIQTDTDDMLKESMPTNDRGGIDINSFKEEIVQAAHSAVQKSGFVYEPVSGLYYDYNTGYYYNSELGLYYDGNTSSYYYYNEQEKKFEFHSQVQPTQQASNNQSVKTKQDAVKPQLNSTSNVGLGASGEVVGASQGLVTPLPDTDMLSDVSSSSDLPDEPEDVEKKDVNTNQTKQTVSEGSDGEEGEIEEDREDGELSTDEDIEMETDETQDTVGKYRTPLEYYNSQEYRTWYDNYCKSVTVQYRKTPVAYDPTSEEAKNVNPALRTEEYEIANAWPPCLRIMVTETSVKGLQPGTLFLVTYLGGTIGREGEHAVLIPDINISKHHAKIEFTGTESHKDDPSKGYTLVDLGSRNGTYVDNVRLSSALQESEPHLLKHGTELRIGSTKLSVHIHNGRDTCDQCEPGVLISAMNKPVVAKIDLSASSGQNRQAELKRLRKKFGLDKKGANTGKMETGYEDRAERRRKTVIFRSFQIPSTLDSCGLCSIMPIRSILKRDECFTAAPYLFRSHETPALLDSCGLCRRMPIL</sequence>
<feature type="region of interest" description="Disordered" evidence="2">
    <location>
        <begin position="1"/>
        <end position="21"/>
    </location>
</feature>
<dbReference type="GeneID" id="103508994"/>
<feature type="coiled-coil region" evidence="1">
    <location>
        <begin position="43"/>
        <end position="70"/>
    </location>
</feature>
<dbReference type="Pfam" id="PF17780">
    <property type="entry name" value="OCRE"/>
    <property type="match status" value="1"/>
</dbReference>
<name>A0A3Q0ISK3_DIACI</name>
<dbReference type="PANTHER" id="PTHR23106:SF24">
    <property type="entry name" value="ANGIOGENIC FACTOR WITH G PATCH AND FHA DOMAINS 1"/>
    <property type="match status" value="1"/>
</dbReference>
<feature type="region of interest" description="Disordered" evidence="2">
    <location>
        <begin position="166"/>
        <end position="286"/>
    </location>
</feature>
<organism evidence="4 5">
    <name type="scientific">Diaphorina citri</name>
    <name type="common">Asian citrus psyllid</name>
    <dbReference type="NCBI Taxonomy" id="121845"/>
    <lineage>
        <taxon>Eukaryota</taxon>
        <taxon>Metazoa</taxon>
        <taxon>Ecdysozoa</taxon>
        <taxon>Arthropoda</taxon>
        <taxon>Hexapoda</taxon>
        <taxon>Insecta</taxon>
        <taxon>Pterygota</taxon>
        <taxon>Neoptera</taxon>
        <taxon>Paraneoptera</taxon>
        <taxon>Hemiptera</taxon>
        <taxon>Sternorrhyncha</taxon>
        <taxon>Psylloidea</taxon>
        <taxon>Psyllidae</taxon>
        <taxon>Diaphorininae</taxon>
        <taxon>Diaphorina</taxon>
    </lineage>
</organism>
<dbReference type="InterPro" id="IPR053027">
    <property type="entry name" value="AGGF1"/>
</dbReference>
<dbReference type="InterPro" id="IPR008984">
    <property type="entry name" value="SMAD_FHA_dom_sf"/>
</dbReference>
<protein>
    <submittedName>
        <fullName evidence="5">Angiogenic factor with G patch and FHA domains 1</fullName>
    </submittedName>
</protein>